<keyword evidence="1" id="KW-0472">Membrane</keyword>
<dbReference type="EMBL" id="JQAZ01000001">
    <property type="protein sequence ID" value="KRN34196.1"/>
    <property type="molecule type" value="Genomic_DNA"/>
</dbReference>
<dbReference type="EMBL" id="JQAT01000001">
    <property type="protein sequence ID" value="KRN29275.1"/>
    <property type="molecule type" value="Genomic_DNA"/>
</dbReference>
<gene>
    <name evidence="2" type="ORF">IV38_GL000157</name>
    <name evidence="3" type="ORF">IV40_GL000512</name>
</gene>
<comment type="caution">
    <text evidence="3">The sequence shown here is derived from an EMBL/GenBank/DDBJ whole genome shotgun (WGS) entry which is preliminary data.</text>
</comment>
<accession>A0A0R2GBH6</accession>
<evidence type="ECO:0000313" key="4">
    <source>
        <dbReference type="Proteomes" id="UP000051645"/>
    </source>
</evidence>
<dbReference type="AlphaFoldDB" id="A0A0R2GBH6"/>
<feature type="transmembrane region" description="Helical" evidence="1">
    <location>
        <begin position="9"/>
        <end position="30"/>
    </location>
</feature>
<evidence type="ECO:0000313" key="2">
    <source>
        <dbReference type="EMBL" id="KRN29275.1"/>
    </source>
</evidence>
<protein>
    <submittedName>
        <fullName evidence="3">Uncharacterized protein</fullName>
    </submittedName>
</protein>
<feature type="transmembrane region" description="Helical" evidence="1">
    <location>
        <begin position="42"/>
        <end position="65"/>
    </location>
</feature>
<reference evidence="4 5" key="1">
    <citation type="journal article" date="2015" name="Genome Announc.">
        <title>Expanding the biotechnology potential of lactobacilli through comparative genomics of 213 strains and associated genera.</title>
        <authorList>
            <person name="Sun Z."/>
            <person name="Harris H.M."/>
            <person name="McCann A."/>
            <person name="Guo C."/>
            <person name="Argimon S."/>
            <person name="Zhang W."/>
            <person name="Yang X."/>
            <person name="Jeffery I.B."/>
            <person name="Cooney J.C."/>
            <person name="Kagawa T.F."/>
            <person name="Liu W."/>
            <person name="Song Y."/>
            <person name="Salvetti E."/>
            <person name="Wrobel A."/>
            <person name="Rasinkangas P."/>
            <person name="Parkhill J."/>
            <person name="Rea M.C."/>
            <person name="O'Sullivan O."/>
            <person name="Ritari J."/>
            <person name="Douillard F.P."/>
            <person name="Paul Ross R."/>
            <person name="Yang R."/>
            <person name="Briner A.E."/>
            <person name="Felis G.E."/>
            <person name="de Vos W.M."/>
            <person name="Barrangou R."/>
            <person name="Klaenhammer T.R."/>
            <person name="Caufield P.W."/>
            <person name="Cui Y."/>
            <person name="Zhang H."/>
            <person name="O'Toole P.W."/>
        </authorList>
    </citation>
    <scope>NUCLEOTIDE SEQUENCE [LARGE SCALE GENOMIC DNA]</scope>
    <source>
        <strain evidence="2 5">ATCC BAA-66</strain>
        <strain evidence="3 4">DSM 13344</strain>
    </source>
</reference>
<evidence type="ECO:0000313" key="5">
    <source>
        <dbReference type="Proteomes" id="UP000051751"/>
    </source>
</evidence>
<sequence length="71" mass="7706">MATIISGPLIAVTFLKVHLLGAWLPVWGPWNRSFFALGADKISWSILALTAVVGVLVGMYSSFLFGRQQQG</sequence>
<organism evidence="3 4">
    <name type="scientific">Lactobacillus selangorensis</name>
    <dbReference type="NCBI Taxonomy" id="81857"/>
    <lineage>
        <taxon>Bacteria</taxon>
        <taxon>Bacillati</taxon>
        <taxon>Bacillota</taxon>
        <taxon>Bacilli</taxon>
        <taxon>Lactobacillales</taxon>
        <taxon>Lactobacillaceae</taxon>
        <taxon>Lactobacillus</taxon>
    </lineage>
</organism>
<dbReference type="Proteomes" id="UP000051751">
    <property type="component" value="Unassembled WGS sequence"/>
</dbReference>
<keyword evidence="1" id="KW-1133">Transmembrane helix</keyword>
<keyword evidence="1" id="KW-0812">Transmembrane</keyword>
<evidence type="ECO:0000256" key="1">
    <source>
        <dbReference type="SAM" id="Phobius"/>
    </source>
</evidence>
<dbReference type="PATRIC" id="fig|81857.3.peg.162"/>
<keyword evidence="4" id="KW-1185">Reference proteome</keyword>
<dbReference type="Proteomes" id="UP000051645">
    <property type="component" value="Unassembled WGS sequence"/>
</dbReference>
<dbReference type="RefSeq" id="WP_057768785.1">
    <property type="nucleotide sequence ID" value="NZ_JQAT01000001.1"/>
</dbReference>
<evidence type="ECO:0000313" key="3">
    <source>
        <dbReference type="EMBL" id="KRN34196.1"/>
    </source>
</evidence>
<dbReference type="OrthoDB" id="2295138at2"/>
<name>A0A0R2GBH6_9LACO</name>
<proteinExistence type="predicted"/>